<comment type="caution">
    <text evidence="1">The sequence shown here is derived from an EMBL/GenBank/DDBJ whole genome shotgun (WGS) entry which is preliminary data.</text>
</comment>
<evidence type="ECO:0000313" key="1">
    <source>
        <dbReference type="EMBL" id="OAO12638.1"/>
    </source>
</evidence>
<evidence type="ECO:0000313" key="2">
    <source>
        <dbReference type="Proteomes" id="UP000078348"/>
    </source>
</evidence>
<dbReference type="AlphaFoldDB" id="A0A196S6G2"/>
<gene>
    <name evidence="1" type="ORF">AV274_5634</name>
</gene>
<accession>A0A196S6G2</accession>
<dbReference type="InterPro" id="IPR032675">
    <property type="entry name" value="LRR_dom_sf"/>
</dbReference>
<reference evidence="1 2" key="1">
    <citation type="submission" date="2016-05" db="EMBL/GenBank/DDBJ databases">
        <title>Nuclear genome of Blastocystis sp. subtype 1 NandII.</title>
        <authorList>
            <person name="Gentekaki E."/>
            <person name="Curtis B."/>
            <person name="Stairs C."/>
            <person name="Eme L."/>
            <person name="Herman E."/>
            <person name="Klimes V."/>
            <person name="Arias M.C."/>
            <person name="Elias M."/>
            <person name="Hilliou F."/>
            <person name="Klute M."/>
            <person name="Malik S.-B."/>
            <person name="Pightling A."/>
            <person name="Rachubinski R."/>
            <person name="Salas D."/>
            <person name="Schlacht A."/>
            <person name="Suga H."/>
            <person name="Archibald J."/>
            <person name="Ball S.G."/>
            <person name="Clark G."/>
            <person name="Dacks J."/>
            <person name="Van Der Giezen M."/>
            <person name="Tsaousis A."/>
            <person name="Roger A."/>
        </authorList>
    </citation>
    <scope>NUCLEOTIDE SEQUENCE [LARGE SCALE GENOMIC DNA]</scope>
    <source>
        <strain evidence="2">ATCC 50177 / NandII</strain>
    </source>
</reference>
<dbReference type="SUPFAM" id="SSF52047">
    <property type="entry name" value="RNI-like"/>
    <property type="match status" value="1"/>
</dbReference>
<sequence length="433" mass="48943">MDIREGEDGESIHRLFKRGILLLEWKTLYDEVIGDFSVYCGRALFSQEWKNFMSGKDQRRVVNQKNGLILRIRDALSGHLIYSGEFNRKRERHGHGFVYDANNGRRLYYGLFLNDALQIKLQDFLDDHTMIEYHPTEIYRGGYAFLENEQRCVRHGHGTVVIDGNPPVEVNWVYGVEMGWDNALMQKLLPEFNTITTLSIPSDAYNEADFTRLSLKAIPCLASITIGDRCFAHVKELVIEDLPRLATLSIGRNSFTRAANGCARDASRHFNLSGCCQLAEVSVGAFSFSDYSSFALHDLDRLERLSIGAVGAASSCFAYASFRLENLPALRTVILGDYCFLYASVISLQQLPCLQRLQFGVAACCGSEDAALVLKELPRLYSVQSIRYSFQAVQSVCCENVPIVMRWCAPCAFQHVRKVDVRNAHRMSRILNG</sequence>
<dbReference type="Proteomes" id="UP000078348">
    <property type="component" value="Unassembled WGS sequence"/>
</dbReference>
<protein>
    <submittedName>
        <fullName evidence="1">Uncharacterized protein</fullName>
    </submittedName>
</protein>
<organism evidence="1 2">
    <name type="scientific">Blastocystis sp. subtype 1 (strain ATCC 50177 / NandII)</name>
    <dbReference type="NCBI Taxonomy" id="478820"/>
    <lineage>
        <taxon>Eukaryota</taxon>
        <taxon>Sar</taxon>
        <taxon>Stramenopiles</taxon>
        <taxon>Bigyra</taxon>
        <taxon>Opalozoa</taxon>
        <taxon>Opalinata</taxon>
        <taxon>Blastocystidae</taxon>
        <taxon>Blastocystis</taxon>
    </lineage>
</organism>
<proteinExistence type="predicted"/>
<name>A0A196S6G2_BLAHN</name>
<keyword evidence="2" id="KW-1185">Reference proteome</keyword>
<dbReference type="EMBL" id="LXWW01000528">
    <property type="protein sequence ID" value="OAO12638.1"/>
    <property type="molecule type" value="Genomic_DNA"/>
</dbReference>
<dbReference type="Gene3D" id="3.80.10.10">
    <property type="entry name" value="Ribonuclease Inhibitor"/>
    <property type="match status" value="1"/>
</dbReference>